<dbReference type="EMBL" id="LZMT01000034">
    <property type="protein sequence ID" value="OBX62087.1"/>
    <property type="molecule type" value="Genomic_DNA"/>
</dbReference>
<proteinExistence type="predicted"/>
<comment type="caution">
    <text evidence="2">The sequence shown here is derived from an EMBL/GenBank/DDBJ whole genome shotgun (WGS) entry which is preliminary data.</text>
</comment>
<protein>
    <submittedName>
        <fullName evidence="2">ABC transporter substrate-binding protein</fullName>
    </submittedName>
</protein>
<reference evidence="2" key="1">
    <citation type="submission" date="2016-06" db="EMBL/GenBank/DDBJ databases">
        <title>Draft genome of Moraxella osloensis CCUG 67237.</title>
        <authorList>
            <person name="Salva-Serra F."/>
            <person name="Engstrom-Jakobsson H."/>
            <person name="Thorell K."/>
            <person name="Gonzales-Siles L."/>
            <person name="Karlsson R."/>
            <person name="Boulund F."/>
            <person name="Engstrand L."/>
            <person name="Kristiansson E."/>
            <person name="Moore E."/>
        </authorList>
    </citation>
    <scope>NUCLEOTIDE SEQUENCE [LARGE SCALE GENOMIC DNA]</scope>
    <source>
        <strain evidence="2">CCUG 67237</strain>
    </source>
</reference>
<dbReference type="SUPFAM" id="SSF53822">
    <property type="entry name" value="Periplasmic binding protein-like I"/>
    <property type="match status" value="1"/>
</dbReference>
<dbReference type="PANTHER" id="PTHR35271:SF1">
    <property type="entry name" value="ABC TRANSPORTER, SUBSTRATE-BINDING LIPOPROTEIN"/>
    <property type="match status" value="1"/>
</dbReference>
<name>A0AA91J8U5_FAUOS</name>
<dbReference type="Pfam" id="PF04392">
    <property type="entry name" value="ABC_sub_bind"/>
    <property type="match status" value="1"/>
</dbReference>
<dbReference type="InterPro" id="IPR028082">
    <property type="entry name" value="Peripla_BP_I"/>
</dbReference>
<dbReference type="InterPro" id="IPR007487">
    <property type="entry name" value="ABC_transpt-TYRBP-like"/>
</dbReference>
<keyword evidence="1" id="KW-0732">Signal</keyword>
<dbReference type="PANTHER" id="PTHR35271">
    <property type="entry name" value="ABC TRANSPORTER, SUBSTRATE-BINDING LIPOPROTEIN-RELATED"/>
    <property type="match status" value="1"/>
</dbReference>
<accession>A0AA91J8U5</accession>
<dbReference type="Gene3D" id="3.40.50.2300">
    <property type="match status" value="2"/>
</dbReference>
<organism evidence="2">
    <name type="scientific">Faucicola osloensis</name>
    <name type="common">Moraxella osloensis</name>
    <dbReference type="NCBI Taxonomy" id="34062"/>
    <lineage>
        <taxon>Bacteria</taxon>
        <taxon>Pseudomonadati</taxon>
        <taxon>Pseudomonadota</taxon>
        <taxon>Gammaproteobacteria</taxon>
        <taxon>Moraxellales</taxon>
        <taxon>Moraxellaceae</taxon>
        <taxon>Faucicola</taxon>
    </lineage>
</organism>
<gene>
    <name evidence="2" type="ORF">A9299_02315</name>
</gene>
<evidence type="ECO:0000313" key="2">
    <source>
        <dbReference type="EMBL" id="OBX62087.1"/>
    </source>
</evidence>
<evidence type="ECO:0000256" key="1">
    <source>
        <dbReference type="SAM" id="SignalP"/>
    </source>
</evidence>
<dbReference type="CDD" id="cd06325">
    <property type="entry name" value="PBP1_ABC_unchar_transporter"/>
    <property type="match status" value="1"/>
</dbReference>
<sequence length="353" mass="37165">MLSTTHGQLSALCAIVGLSLAACSPQKPAPQVSTDTASNPSATVRQKPNKTIAISAIVAHPSLDAIRQGIIDELAAEGYVKGQNLTVNFQSAQGNTATAGQISKQFVAEKPDAIVAISTPTAQSLAAASKEIPIVYTAVSDPMAAKLITQQNTPTQPNITGLSSQLPLEPQLDFMQKIMPSAKSIGYVFSAGEMNSVALRDRLTIALPKRGMNLVDIPANRPTDIAMATNSLGGKAQLIYTSMDNNVASAFESMVQSANALKLPIIASDEFSVRRGATAALGVNDYDFGRTTGKMVGKILDGTPVTQVKPEVMNQLTLYVSPKHAQAQGLTLNPELLKGAINVDTTPERKIDK</sequence>
<dbReference type="AlphaFoldDB" id="A0AA91J8U5"/>
<feature type="signal peptide" evidence="1">
    <location>
        <begin position="1"/>
        <end position="21"/>
    </location>
</feature>
<feature type="chain" id="PRO_5041695700" evidence="1">
    <location>
        <begin position="22"/>
        <end position="353"/>
    </location>
</feature>